<comment type="caution">
    <text evidence="2">The sequence shown here is derived from an EMBL/GenBank/DDBJ whole genome shotgun (WGS) entry which is preliminary data.</text>
</comment>
<dbReference type="AlphaFoldDB" id="A0A9W6ZW59"/>
<sequence length="167" mass="18779">MSSVKELEAKRDQLLVAQAKVADKFNELLNKKDGLKDSSKLVIKNLTAAIAVAQKPGYFEYYKQPTEVKSIEKTGELKKLTSQIRRYQKEIDQVNSEITVARPKARALPPATVSGFDQWFNNYGRPKPSPHGYLTVVQDDPKIYGGTGHHAGFKTQAKMMKKGRLTR</sequence>
<accession>A0A9W6ZW59</accession>
<gene>
    <name evidence="2" type="ORF">TrRE_jg6366</name>
</gene>
<keyword evidence="1" id="KW-0175">Coiled coil</keyword>
<dbReference type="OrthoDB" id="185884at2759"/>
<proteinExistence type="predicted"/>
<keyword evidence="3" id="KW-1185">Reference proteome</keyword>
<evidence type="ECO:0000313" key="3">
    <source>
        <dbReference type="Proteomes" id="UP001165082"/>
    </source>
</evidence>
<name>A0A9W6ZW59_9STRA</name>
<organism evidence="2 3">
    <name type="scientific">Triparma retinervis</name>
    <dbReference type="NCBI Taxonomy" id="2557542"/>
    <lineage>
        <taxon>Eukaryota</taxon>
        <taxon>Sar</taxon>
        <taxon>Stramenopiles</taxon>
        <taxon>Ochrophyta</taxon>
        <taxon>Bolidophyceae</taxon>
        <taxon>Parmales</taxon>
        <taxon>Triparmaceae</taxon>
        <taxon>Triparma</taxon>
    </lineage>
</organism>
<feature type="coiled-coil region" evidence="1">
    <location>
        <begin position="70"/>
        <end position="97"/>
    </location>
</feature>
<dbReference type="Proteomes" id="UP001165082">
    <property type="component" value="Unassembled WGS sequence"/>
</dbReference>
<protein>
    <submittedName>
        <fullName evidence="2">Uncharacterized protein</fullName>
    </submittedName>
</protein>
<reference evidence="2" key="1">
    <citation type="submission" date="2022-07" db="EMBL/GenBank/DDBJ databases">
        <title>Genome analysis of Parmales, a sister group of diatoms, reveals the evolutionary specialization of diatoms from phago-mixotrophs to photoautotrophs.</title>
        <authorList>
            <person name="Ban H."/>
            <person name="Sato S."/>
            <person name="Yoshikawa S."/>
            <person name="Kazumasa Y."/>
            <person name="Nakamura Y."/>
            <person name="Ichinomiya M."/>
            <person name="Saitoh K."/>
            <person name="Sato N."/>
            <person name="Blanc-Mathieu R."/>
            <person name="Endo H."/>
            <person name="Kuwata A."/>
            <person name="Ogata H."/>
        </authorList>
    </citation>
    <scope>NUCLEOTIDE SEQUENCE</scope>
</reference>
<dbReference type="EMBL" id="BRXZ01000939">
    <property type="protein sequence ID" value="GMH58020.1"/>
    <property type="molecule type" value="Genomic_DNA"/>
</dbReference>
<evidence type="ECO:0000256" key="1">
    <source>
        <dbReference type="SAM" id="Coils"/>
    </source>
</evidence>
<evidence type="ECO:0000313" key="2">
    <source>
        <dbReference type="EMBL" id="GMH58020.1"/>
    </source>
</evidence>